<gene>
    <name evidence="1" type="ORF">OMES3154_00328</name>
</gene>
<evidence type="ECO:0000313" key="2">
    <source>
        <dbReference type="Proteomes" id="UP000419017"/>
    </source>
</evidence>
<proteinExistence type="predicted"/>
<dbReference type="Proteomes" id="UP000419017">
    <property type="component" value="Unassembled WGS sequence"/>
</dbReference>
<evidence type="ECO:0000313" key="1">
    <source>
        <dbReference type="EMBL" id="VWL85052.1"/>
    </source>
</evidence>
<accession>A0A6I8MA36</accession>
<sequence length="111" mass="12628">MGLGVDYGVYNKGFIPIYLSNRIKLYKSSSNNTSFSLANRIGGVIYDSKPKFYYSTGLTFLYEVFNVSLIYEGAYLKKGDLKHKIGIGFGIRFGDYRIKKVKVETLLEKNL</sequence>
<keyword evidence="2" id="KW-1185">Reference proteome</keyword>
<evidence type="ECO:0008006" key="3">
    <source>
        <dbReference type="Google" id="ProtNLM"/>
    </source>
</evidence>
<organism evidence="1 2">
    <name type="scientific">Oceanivirga miroungae</name>
    <dbReference type="NCBI Taxonomy" id="1130046"/>
    <lineage>
        <taxon>Bacteria</taxon>
        <taxon>Fusobacteriati</taxon>
        <taxon>Fusobacteriota</taxon>
        <taxon>Fusobacteriia</taxon>
        <taxon>Fusobacteriales</taxon>
        <taxon>Leptotrichiaceae</taxon>
        <taxon>Oceanivirga</taxon>
    </lineage>
</organism>
<name>A0A6I8MA36_9FUSO</name>
<dbReference type="AlphaFoldDB" id="A0A6I8MA36"/>
<dbReference type="EMBL" id="CABWIB010000001">
    <property type="protein sequence ID" value="VWL85052.1"/>
    <property type="molecule type" value="Genomic_DNA"/>
</dbReference>
<reference evidence="1 2" key="1">
    <citation type="submission" date="2019-10" db="EMBL/GenBank/DDBJ databases">
        <authorList>
            <person name="Blom J."/>
        </authorList>
    </citation>
    <scope>NUCLEOTIDE SEQUENCE [LARGE SCALE GENOMIC DNA]</scope>
    <source>
        <strain evidence="1 2">ES3154-GLU</strain>
    </source>
</reference>
<dbReference type="RefSeq" id="WP_156683078.1">
    <property type="nucleotide sequence ID" value="NZ_CABWIB010000001.1"/>
</dbReference>
<protein>
    <recommendedName>
        <fullName evidence="3">Outer membrane protein beta-barrel domain-containing protein</fullName>
    </recommendedName>
</protein>